<keyword evidence="3" id="KW-1185">Reference proteome</keyword>
<dbReference type="HOGENOM" id="CLU_173966_0_0_6"/>
<dbReference type="AlphaFoldDB" id="A0A0K8QN40"/>
<reference evidence="2" key="2">
    <citation type="submission" date="2015-08" db="EMBL/GenBank/DDBJ databases">
        <title>Complete DNA Sequence of Pseudomonas syringae pv. actinidiae, the Causal Agent of Kiwifruit Canker Disease.</title>
        <authorList>
            <person name="Rikkerink E.H.A."/>
            <person name="Fineran P.C."/>
        </authorList>
    </citation>
    <scope>NUCLEOTIDE SEQUENCE</scope>
    <source>
        <strain evidence="2">SkMP5</strain>
    </source>
</reference>
<sequence length="102" mass="11752">MSDIDLSKTLREQVRWRILRILDVGRPGGVTEDTLQLALDDARLPVTPHELRRELDYLEDRKLITIIDRDTSTWSAELTHHGVDVVEYTVPCLPGIARPPRR</sequence>
<gene>
    <name evidence="1" type="ORF">MBSD_1205</name>
    <name evidence="2" type="ORF">MBSD_n1582</name>
</gene>
<dbReference type="EMBL" id="DF970196">
    <property type="protein sequence ID" value="GAP66278.1"/>
    <property type="molecule type" value="Genomic_DNA"/>
</dbReference>
<accession>A0A0K8QN40</accession>
<reference evidence="1" key="1">
    <citation type="submission" date="2015-03" db="EMBL/GenBank/DDBJ databases">
        <title>Draft genome sequence of Mizugakiibacter sediminis skMP5.</title>
        <authorList>
            <person name="Watanabe T."/>
            <person name="Kojima H."/>
            <person name="Fukui M."/>
        </authorList>
    </citation>
    <scope>NUCLEOTIDE SEQUENCE</scope>
    <source>
        <strain evidence="1">SkMP5</strain>
    </source>
</reference>
<proteinExistence type="predicted"/>
<name>A0A0K8QN40_9GAMM</name>
<evidence type="ECO:0000313" key="3">
    <source>
        <dbReference type="Proteomes" id="UP000253740"/>
    </source>
</evidence>
<evidence type="ECO:0000313" key="1">
    <source>
        <dbReference type="EMBL" id="GAN44670.1"/>
    </source>
</evidence>
<organism evidence="2">
    <name type="scientific">Mizugakiibacter sediminis</name>
    <dbReference type="NCBI Taxonomy" id="1475481"/>
    <lineage>
        <taxon>Bacteria</taxon>
        <taxon>Pseudomonadati</taxon>
        <taxon>Pseudomonadota</taxon>
        <taxon>Gammaproteobacteria</taxon>
        <taxon>Lysobacterales</taxon>
        <taxon>Rhodanobacteraceae</taxon>
        <taxon>Mizugakiibacter</taxon>
    </lineage>
</organism>
<evidence type="ECO:0000313" key="2">
    <source>
        <dbReference type="EMBL" id="GAP66278.1"/>
    </source>
</evidence>
<dbReference type="Proteomes" id="UP000253740">
    <property type="component" value="Unassembled WGS sequence"/>
</dbReference>
<dbReference type="RefSeq" id="WP_237071769.1">
    <property type="nucleotide sequence ID" value="NZ_DF970196.1"/>
</dbReference>
<dbReference type="STRING" id="1475481.GCA_000953855_01612"/>
<protein>
    <submittedName>
        <fullName evidence="2">Uncharacterized protein</fullName>
    </submittedName>
</protein>
<dbReference type="EMBL" id="DF952378">
    <property type="protein sequence ID" value="GAN44670.1"/>
    <property type="molecule type" value="Genomic_DNA"/>
</dbReference>